<reference evidence="1 2" key="1">
    <citation type="submission" date="2016-10" db="EMBL/GenBank/DDBJ databases">
        <authorList>
            <person name="de Groot N.N."/>
        </authorList>
    </citation>
    <scope>NUCLEOTIDE SEQUENCE [LARGE SCALE GENOMIC DNA]</scope>
    <source>
        <strain evidence="2">P4B,CCM 7963,CECT 7998,DSM 25260,IBRC-M 10614,KCTC 13821</strain>
    </source>
</reference>
<protein>
    <submittedName>
        <fullName evidence="1">Uncharacterized protein</fullName>
    </submittedName>
</protein>
<gene>
    <name evidence="1" type="ORF">SAMN05216352_106172</name>
</gene>
<dbReference type="AlphaFoldDB" id="A0A1G8JF42"/>
<proteinExistence type="predicted"/>
<evidence type="ECO:0000313" key="2">
    <source>
        <dbReference type="Proteomes" id="UP000199017"/>
    </source>
</evidence>
<dbReference type="RefSeq" id="WP_091585132.1">
    <property type="nucleotide sequence ID" value="NZ_FNDU01000006.1"/>
</dbReference>
<organism evidence="1 2">
    <name type="scientific">Alteribacillus bidgolensis</name>
    <dbReference type="NCBI Taxonomy" id="930129"/>
    <lineage>
        <taxon>Bacteria</taxon>
        <taxon>Bacillati</taxon>
        <taxon>Bacillota</taxon>
        <taxon>Bacilli</taxon>
        <taxon>Bacillales</taxon>
        <taxon>Bacillaceae</taxon>
        <taxon>Alteribacillus</taxon>
    </lineage>
</organism>
<keyword evidence="2" id="KW-1185">Reference proteome</keyword>
<sequence length="96" mass="10938">MCQSGWYEWIQKADDGESRAVQTVAPSPMQIADNMEAIALKPETEATLRLTVNTNRSWPYAYGTKWMGGGKPRKYECEVVADWCMKTWKAGCPIRF</sequence>
<accession>A0A1G8JF42</accession>
<dbReference type="Proteomes" id="UP000199017">
    <property type="component" value="Unassembled WGS sequence"/>
</dbReference>
<evidence type="ECO:0000313" key="1">
    <source>
        <dbReference type="EMBL" id="SDI29762.1"/>
    </source>
</evidence>
<name>A0A1G8JF42_9BACI</name>
<dbReference type="EMBL" id="FNDU01000006">
    <property type="protein sequence ID" value="SDI29762.1"/>
    <property type="molecule type" value="Genomic_DNA"/>
</dbReference>